<dbReference type="Proteomes" id="UP000712281">
    <property type="component" value="Unassembled WGS sequence"/>
</dbReference>
<comment type="caution">
    <text evidence="1">The sequence shown here is derived from an EMBL/GenBank/DDBJ whole genome shotgun (WGS) entry which is preliminary data.</text>
</comment>
<dbReference type="EMBL" id="QGKW02001660">
    <property type="protein sequence ID" value="KAF2577301.1"/>
    <property type="molecule type" value="Genomic_DNA"/>
</dbReference>
<organism evidence="1 2">
    <name type="scientific">Brassica cretica</name>
    <name type="common">Mustard</name>
    <dbReference type="NCBI Taxonomy" id="69181"/>
    <lineage>
        <taxon>Eukaryota</taxon>
        <taxon>Viridiplantae</taxon>
        <taxon>Streptophyta</taxon>
        <taxon>Embryophyta</taxon>
        <taxon>Tracheophyta</taxon>
        <taxon>Spermatophyta</taxon>
        <taxon>Magnoliopsida</taxon>
        <taxon>eudicotyledons</taxon>
        <taxon>Gunneridae</taxon>
        <taxon>Pentapetalae</taxon>
        <taxon>rosids</taxon>
        <taxon>malvids</taxon>
        <taxon>Brassicales</taxon>
        <taxon>Brassicaceae</taxon>
        <taxon>Brassiceae</taxon>
        <taxon>Brassica</taxon>
    </lineage>
</organism>
<gene>
    <name evidence="1" type="ORF">F2Q68_00005241</name>
</gene>
<evidence type="ECO:0000313" key="2">
    <source>
        <dbReference type="Proteomes" id="UP000712281"/>
    </source>
</evidence>
<name>A0A8S9J501_BRACR</name>
<protein>
    <submittedName>
        <fullName evidence="1">Uncharacterized protein</fullName>
    </submittedName>
</protein>
<evidence type="ECO:0000313" key="1">
    <source>
        <dbReference type="EMBL" id="KAF2577301.1"/>
    </source>
</evidence>
<accession>A0A8S9J501</accession>
<proteinExistence type="predicted"/>
<reference evidence="1" key="1">
    <citation type="submission" date="2019-12" db="EMBL/GenBank/DDBJ databases">
        <title>Genome sequencing and annotation of Brassica cretica.</title>
        <authorList>
            <person name="Studholme D.J."/>
            <person name="Sarris P.F."/>
        </authorList>
    </citation>
    <scope>NUCLEOTIDE SEQUENCE</scope>
    <source>
        <strain evidence="1">PFS-001/15</strain>
        <tissue evidence="1">Leaf</tissue>
    </source>
</reference>
<dbReference type="AlphaFoldDB" id="A0A8S9J501"/>
<sequence>MFLYNCEAEALSISVCPGNGPRVVESFRGPKFCQEVPKYYPEAKGGYVRLLISPVQSNQDIDVGFWLSTLRSTSCSPA</sequence>